<evidence type="ECO:0000256" key="9">
    <source>
        <dbReference type="SAM" id="MobiDB-lite"/>
    </source>
</evidence>
<dbReference type="InterPro" id="IPR000975">
    <property type="entry name" value="IL-1_fam"/>
</dbReference>
<feature type="region of interest" description="Disordered" evidence="9">
    <location>
        <begin position="1"/>
        <end position="40"/>
    </location>
</feature>
<feature type="region of interest" description="Disordered" evidence="9">
    <location>
        <begin position="394"/>
        <end position="413"/>
    </location>
</feature>
<evidence type="ECO:0000256" key="5">
    <source>
        <dbReference type="ARBA" id="ARBA00022490"/>
    </source>
</evidence>
<dbReference type="GO" id="GO:0006954">
    <property type="term" value="P:inflammatory response"/>
    <property type="evidence" value="ECO:0007669"/>
    <property type="project" value="InterPro"/>
</dbReference>
<proteinExistence type="inferred from homology"/>
<dbReference type="Proteomes" id="UP000694553">
    <property type="component" value="Unassembled WGS sequence"/>
</dbReference>
<dbReference type="PANTHER" id="PTHR10078">
    <property type="entry name" value="INTERLEUKIN-1 FAMILY MEMBER"/>
    <property type="match status" value="1"/>
</dbReference>
<reference evidence="11" key="1">
    <citation type="submission" date="2019-10" db="EMBL/GenBank/DDBJ databases">
        <title>Corvus moneduloides (New Caledonian crow) genome, bCorMon1, primary haplotype.</title>
        <authorList>
            <person name="Rutz C."/>
            <person name="Fungtammasan C."/>
            <person name="Mountcastle J."/>
            <person name="Formenti G."/>
            <person name="Chow W."/>
            <person name="Howe K."/>
            <person name="Steele M.P."/>
            <person name="Fernandes J."/>
            <person name="Gilbert M.T.P."/>
            <person name="Fedrigo O."/>
            <person name="Jarvis E.D."/>
            <person name="Gemmell N."/>
        </authorList>
    </citation>
    <scope>NUCLEOTIDE SEQUENCE [LARGE SCALE GENOMIC DNA]</scope>
</reference>
<dbReference type="GO" id="GO:0001819">
    <property type="term" value="P:positive regulation of cytokine production"/>
    <property type="evidence" value="ECO:0007669"/>
    <property type="project" value="UniProtKB-ARBA"/>
</dbReference>
<dbReference type="GO" id="GO:0005125">
    <property type="term" value="F:cytokine activity"/>
    <property type="evidence" value="ECO:0007669"/>
    <property type="project" value="UniProtKB-KW"/>
</dbReference>
<evidence type="ECO:0000256" key="6">
    <source>
        <dbReference type="ARBA" id="ARBA00022514"/>
    </source>
</evidence>
<dbReference type="PANTHER" id="PTHR10078:SF35">
    <property type="entry name" value="INTERLEUKIN-18"/>
    <property type="match status" value="1"/>
</dbReference>
<comment type="similarity">
    <text evidence="3">Belongs to the IL-1 family.</text>
</comment>
<comment type="subcellular location">
    <subcellularLocation>
        <location evidence="1">Cytoplasm</location>
    </subcellularLocation>
    <subcellularLocation>
        <location evidence="2">Secreted</location>
    </subcellularLocation>
</comment>
<dbReference type="GO" id="GO:0019221">
    <property type="term" value="P:cytokine-mediated signaling pathway"/>
    <property type="evidence" value="ECO:0007669"/>
    <property type="project" value="TreeGrafter"/>
</dbReference>
<keyword evidence="5" id="KW-0963">Cytoplasm</keyword>
<dbReference type="InterPro" id="IPR015529">
    <property type="entry name" value="IL-18"/>
</dbReference>
<dbReference type="GO" id="GO:0005615">
    <property type="term" value="C:extracellular space"/>
    <property type="evidence" value="ECO:0007669"/>
    <property type="project" value="UniProtKB-KW"/>
</dbReference>
<dbReference type="CDD" id="cd23298">
    <property type="entry name" value="beta-trefoil_IL18"/>
    <property type="match status" value="1"/>
</dbReference>
<protein>
    <recommendedName>
        <fullName evidence="4">Interleukin-18</fullName>
    </recommendedName>
</protein>
<gene>
    <name evidence="10" type="primary">IL18</name>
</gene>
<sequence>IASKNKGNAADERAGGWRRTKGFGLTYSGGQKASARSGRAELAVPGQGAAGRDGREVSAASHHPFTIRAVPAAARAGARPAAGAALSGPKRALHLGQVSRDSQGIAVTARALPRQPGHCRDTQGTAATARALPRLPGHCRACLGIAAPAWALPRLPGHCRNYLGIAVTPRALPRLPGHCRACQGTAAPARALPRLPGHCRACLGTAAPARALPQLPGHCRACLGIAAPAWALPRLPGHCRACQGIAATTWALPRLPGHCRNYLGTAAPAWALPRLPGHCRACLGIAATTWALPRLRGHCRSYLGIAAPAWALPRLPGHCRSYLGTAAPARALPRLPGHCRACLGIAAPGKICSRCSRGDGKTGKNGMWICVSEQPGSQVKMVFGFTKKRLSHPSAPLQEKRTGHNNSGENFQHPKRLNTISRVKMSAEEILVYAVELGKNSCLYFDDDDELECDALCKEKILHRVLRNVNSQLLVVRPDLNVAAFEDVTDQEMQSGKGMHFSIHCYKTTTPLAGMPVAFSVQVEDKSYYMCCERECGEMIVRFKEGDVPKEIPGESNIIFFKKTFTSCSSKAFKFEYSMEKGMFLAFEEEGCLRKLTLKKLSKDEVDETMKISLCNFSQNENHNL</sequence>
<organism evidence="10 11">
    <name type="scientific">Corvus moneduloides</name>
    <name type="common">New Caledonian crow</name>
    <dbReference type="NCBI Taxonomy" id="1196302"/>
    <lineage>
        <taxon>Eukaryota</taxon>
        <taxon>Metazoa</taxon>
        <taxon>Chordata</taxon>
        <taxon>Craniata</taxon>
        <taxon>Vertebrata</taxon>
        <taxon>Euteleostomi</taxon>
        <taxon>Archelosauria</taxon>
        <taxon>Archosauria</taxon>
        <taxon>Dinosauria</taxon>
        <taxon>Saurischia</taxon>
        <taxon>Theropoda</taxon>
        <taxon>Coelurosauria</taxon>
        <taxon>Aves</taxon>
        <taxon>Neognathae</taxon>
        <taxon>Neoaves</taxon>
        <taxon>Telluraves</taxon>
        <taxon>Australaves</taxon>
        <taxon>Passeriformes</taxon>
        <taxon>Corvoidea</taxon>
        <taxon>Corvidae</taxon>
        <taxon>Corvus</taxon>
    </lineage>
</organism>
<dbReference type="GO" id="GO:0005737">
    <property type="term" value="C:cytoplasm"/>
    <property type="evidence" value="ECO:0007669"/>
    <property type="project" value="UniProtKB-SubCell"/>
</dbReference>
<evidence type="ECO:0000256" key="4">
    <source>
        <dbReference type="ARBA" id="ARBA00016740"/>
    </source>
</evidence>
<dbReference type="InterPro" id="IPR008996">
    <property type="entry name" value="IL1/FGF"/>
</dbReference>
<reference evidence="10" key="3">
    <citation type="submission" date="2025-09" db="UniProtKB">
        <authorList>
            <consortium name="Ensembl"/>
        </authorList>
    </citation>
    <scope>IDENTIFICATION</scope>
</reference>
<dbReference type="GO" id="GO:0071222">
    <property type="term" value="P:cellular response to lipopolysaccharide"/>
    <property type="evidence" value="ECO:0007669"/>
    <property type="project" value="TreeGrafter"/>
</dbReference>
<dbReference type="GO" id="GO:0006955">
    <property type="term" value="P:immune response"/>
    <property type="evidence" value="ECO:0007669"/>
    <property type="project" value="InterPro"/>
</dbReference>
<evidence type="ECO:0000256" key="7">
    <source>
        <dbReference type="ARBA" id="ARBA00022525"/>
    </source>
</evidence>
<reference evidence="10" key="2">
    <citation type="submission" date="2025-08" db="UniProtKB">
        <authorList>
            <consortium name="Ensembl"/>
        </authorList>
    </citation>
    <scope>IDENTIFICATION</scope>
</reference>
<evidence type="ECO:0000256" key="1">
    <source>
        <dbReference type="ARBA" id="ARBA00004496"/>
    </source>
</evidence>
<evidence type="ECO:0000313" key="10">
    <source>
        <dbReference type="Ensembl" id="ENSCMUP00000023792.2"/>
    </source>
</evidence>
<accession>A0A8U7NAS3</accession>
<accession>A0A8C3EP42</accession>
<keyword evidence="7" id="KW-0964">Secreted</keyword>
<dbReference type="Gene3D" id="2.80.10.50">
    <property type="match status" value="1"/>
</dbReference>
<dbReference type="Ensembl" id="ENSCMUT00000025591.2">
    <property type="protein sequence ID" value="ENSCMUP00000023792.2"/>
    <property type="gene ID" value="ENSCMUG00000014586.2"/>
</dbReference>
<evidence type="ECO:0000256" key="3">
    <source>
        <dbReference type="ARBA" id="ARBA00010448"/>
    </source>
</evidence>
<keyword evidence="6" id="KW-0202">Cytokine</keyword>
<dbReference type="SUPFAM" id="SSF50353">
    <property type="entry name" value="Cytokine"/>
    <property type="match status" value="1"/>
</dbReference>
<evidence type="ECO:0000256" key="8">
    <source>
        <dbReference type="ARBA" id="ARBA00023612"/>
    </source>
</evidence>
<keyword evidence="11" id="KW-1185">Reference proteome</keyword>
<dbReference type="AlphaFoldDB" id="A0A8C3EP42"/>
<dbReference type="PRINTS" id="PR01933">
    <property type="entry name" value="INTRLEUKIN18"/>
</dbReference>
<name>A0A8C3EP42_CORMO</name>
<comment type="subunit">
    <text evidence="8">Forms a ternary complex with ligand-binding receptor subunit IL18R1 and signaling receptor subunit IL18RAP at the plasma membrane. Mature IL18 first binds to IL18R1 forming a low affinity binary complex, which then interacts with IL18RAP to form a high affinity ternary complex that signals inside the cell. Interacts with cargo receptor TMED10; the interaction mediates the translocation from the cytoplasm into the ERGIC (endoplasmic reticulum-Golgi intermediate compartment) and thereby secretion.</text>
</comment>
<evidence type="ECO:0000313" key="11">
    <source>
        <dbReference type="Proteomes" id="UP000694553"/>
    </source>
</evidence>
<evidence type="ECO:0000256" key="2">
    <source>
        <dbReference type="ARBA" id="ARBA00004613"/>
    </source>
</evidence>